<comment type="caution">
    <text evidence="4">The sequence shown here is derived from an EMBL/GenBank/DDBJ whole genome shotgun (WGS) entry which is preliminary data.</text>
</comment>
<keyword evidence="2 4" id="KW-0238">DNA-binding</keyword>
<proteinExistence type="inferred from homology"/>
<dbReference type="AlphaFoldDB" id="A0A2T2WD92"/>
<evidence type="ECO:0000259" key="3">
    <source>
        <dbReference type="PROSITE" id="PS51740"/>
    </source>
</evidence>
<evidence type="ECO:0000313" key="5">
    <source>
        <dbReference type="Proteomes" id="UP000241848"/>
    </source>
</evidence>
<evidence type="ECO:0000256" key="1">
    <source>
        <dbReference type="ARBA" id="ARBA00007924"/>
    </source>
</evidence>
<dbReference type="Proteomes" id="UP000241848">
    <property type="component" value="Unassembled WGS sequence"/>
</dbReference>
<dbReference type="Gene3D" id="2.10.260.10">
    <property type="match status" value="1"/>
</dbReference>
<organism evidence="4 5">
    <name type="scientific">Sulfobacillus acidophilus</name>
    <dbReference type="NCBI Taxonomy" id="53633"/>
    <lineage>
        <taxon>Bacteria</taxon>
        <taxon>Bacillati</taxon>
        <taxon>Bacillota</taxon>
        <taxon>Clostridia</taxon>
        <taxon>Eubacteriales</taxon>
        <taxon>Clostridiales Family XVII. Incertae Sedis</taxon>
        <taxon>Sulfobacillus</taxon>
    </lineage>
</organism>
<dbReference type="InterPro" id="IPR037914">
    <property type="entry name" value="SpoVT-AbrB_sf"/>
</dbReference>
<dbReference type="Pfam" id="PF04014">
    <property type="entry name" value="MazE_antitoxin"/>
    <property type="match status" value="1"/>
</dbReference>
<comment type="similarity">
    <text evidence="1">Belongs to the VapB family.</text>
</comment>
<dbReference type="PANTHER" id="PTHR37550">
    <property type="entry name" value="ANTITOXIN VAPB1"/>
    <property type="match status" value="1"/>
</dbReference>
<evidence type="ECO:0000313" key="4">
    <source>
        <dbReference type="EMBL" id="PSR20189.1"/>
    </source>
</evidence>
<dbReference type="EMBL" id="PXYV01000079">
    <property type="protein sequence ID" value="PSR20189.1"/>
    <property type="molecule type" value="Genomic_DNA"/>
</dbReference>
<gene>
    <name evidence="4" type="ORF">C7B45_16115</name>
</gene>
<accession>A0A2T2WD92</accession>
<dbReference type="InterPro" id="IPR051734">
    <property type="entry name" value="VapB_TA_antitoxins"/>
</dbReference>
<name>A0A2T2WD92_9FIRM</name>
<dbReference type="InterPro" id="IPR007159">
    <property type="entry name" value="SpoVT-AbrB_dom"/>
</dbReference>
<sequence>MDRAKIFQSGRSQAVRLPKQFRFSGSEVFVKRVGKAVVLLPTDDAWDSLAASLDLFSDDYMVDCQQPSAQQPREKLP</sequence>
<dbReference type="SUPFAM" id="SSF89447">
    <property type="entry name" value="AbrB/MazE/MraZ-like"/>
    <property type="match status" value="1"/>
</dbReference>
<dbReference type="PROSITE" id="PS51740">
    <property type="entry name" value="SPOVT_ABRB"/>
    <property type="match status" value="1"/>
</dbReference>
<reference evidence="4 5" key="1">
    <citation type="journal article" date="2014" name="BMC Genomics">
        <title>Comparison of environmental and isolate Sulfobacillus genomes reveals diverse carbon, sulfur, nitrogen, and hydrogen metabolisms.</title>
        <authorList>
            <person name="Justice N.B."/>
            <person name="Norman A."/>
            <person name="Brown C.T."/>
            <person name="Singh A."/>
            <person name="Thomas B.C."/>
            <person name="Banfield J.F."/>
        </authorList>
    </citation>
    <scope>NUCLEOTIDE SEQUENCE [LARGE SCALE GENOMIC DNA]</scope>
    <source>
        <strain evidence="4">AMDSBA3</strain>
    </source>
</reference>
<dbReference type="SMART" id="SM00966">
    <property type="entry name" value="SpoVT_AbrB"/>
    <property type="match status" value="1"/>
</dbReference>
<feature type="domain" description="SpoVT-AbrB" evidence="3">
    <location>
        <begin position="4"/>
        <end position="44"/>
    </location>
</feature>
<dbReference type="InterPro" id="IPR047976">
    <property type="entry name" value="Anti_VapB2-like"/>
</dbReference>
<evidence type="ECO:0000256" key="2">
    <source>
        <dbReference type="PROSITE-ProRule" id="PRU01076"/>
    </source>
</evidence>
<protein>
    <submittedName>
        <fullName evidence="4">AbrB/MazE/SpoVT family DNA-binding domain-containing protein</fullName>
    </submittedName>
</protein>
<dbReference type="GO" id="GO:0003677">
    <property type="term" value="F:DNA binding"/>
    <property type="evidence" value="ECO:0007669"/>
    <property type="project" value="UniProtKB-UniRule"/>
</dbReference>
<dbReference type="NCBIfam" id="NF040493">
    <property type="entry name" value="TA_anti_VapB"/>
    <property type="match status" value="1"/>
</dbReference>
<dbReference type="PANTHER" id="PTHR37550:SF3">
    <property type="entry name" value="ANTITOXIN VAPB1"/>
    <property type="match status" value="1"/>
</dbReference>